<organism evidence="1 2">
    <name type="scientific">Clunio marinus</name>
    <dbReference type="NCBI Taxonomy" id="568069"/>
    <lineage>
        <taxon>Eukaryota</taxon>
        <taxon>Metazoa</taxon>
        <taxon>Ecdysozoa</taxon>
        <taxon>Arthropoda</taxon>
        <taxon>Hexapoda</taxon>
        <taxon>Insecta</taxon>
        <taxon>Pterygota</taxon>
        <taxon>Neoptera</taxon>
        <taxon>Endopterygota</taxon>
        <taxon>Diptera</taxon>
        <taxon>Nematocera</taxon>
        <taxon>Chironomoidea</taxon>
        <taxon>Chironomidae</taxon>
        <taxon>Clunio</taxon>
    </lineage>
</organism>
<name>A0A1J1ICY4_9DIPT</name>
<accession>A0A1J1ICY4</accession>
<dbReference type="Proteomes" id="UP000183832">
    <property type="component" value="Unassembled WGS sequence"/>
</dbReference>
<dbReference type="AlphaFoldDB" id="A0A1J1ICY4"/>
<reference evidence="1 2" key="1">
    <citation type="submission" date="2015-04" db="EMBL/GenBank/DDBJ databases">
        <authorList>
            <person name="Syromyatnikov M.Y."/>
            <person name="Popov V.N."/>
        </authorList>
    </citation>
    <scope>NUCLEOTIDE SEQUENCE [LARGE SCALE GENOMIC DNA]</scope>
</reference>
<gene>
    <name evidence="1" type="ORF">CLUMA_CG011436</name>
</gene>
<dbReference type="EMBL" id="CVRI01000047">
    <property type="protein sequence ID" value="CRK98067.1"/>
    <property type="molecule type" value="Genomic_DNA"/>
</dbReference>
<sequence>MYEMKQFISCRGISGECNALVTKNYKMRFNCKQLFLASRKSSMVNNNSPPPFIFMTEFLTWKPQTAVNDQEKKYNKEQMEMHQCTKFINHRNIVILIELAYYSLPRSIANPTDDTTSGLSITLRSTQMEQQIIIVLTAAVIATEMTEKSFNNSSHKLYIYSTMRTEMILRHIDSLWNHKDILCKPNNNNNNNNTRIQSQFD</sequence>
<evidence type="ECO:0000313" key="2">
    <source>
        <dbReference type="Proteomes" id="UP000183832"/>
    </source>
</evidence>
<evidence type="ECO:0000313" key="1">
    <source>
        <dbReference type="EMBL" id="CRK98067.1"/>
    </source>
</evidence>
<protein>
    <submittedName>
        <fullName evidence="1">CLUMA_CG011436, isoform A</fullName>
    </submittedName>
</protein>
<proteinExistence type="predicted"/>
<keyword evidence="2" id="KW-1185">Reference proteome</keyword>